<reference evidence="7" key="1">
    <citation type="submission" date="2024-02" db="UniProtKB">
        <authorList>
            <consortium name="WormBaseParasite"/>
        </authorList>
    </citation>
    <scope>IDENTIFICATION</scope>
</reference>
<evidence type="ECO:0000256" key="4">
    <source>
        <dbReference type="SAM" id="MobiDB-lite"/>
    </source>
</evidence>
<dbReference type="Gene3D" id="3.30.830.10">
    <property type="entry name" value="Metalloenzyme, LuxS/M16 peptidase-like"/>
    <property type="match status" value="2"/>
</dbReference>
<dbReference type="InterPro" id="IPR050361">
    <property type="entry name" value="MPP/UQCRC_Complex"/>
</dbReference>
<keyword evidence="3" id="KW-0496">Mitochondrion</keyword>
<dbReference type="GO" id="GO:0005739">
    <property type="term" value="C:mitochondrion"/>
    <property type="evidence" value="ECO:0007669"/>
    <property type="project" value="UniProtKB-SubCell"/>
</dbReference>
<organism evidence="6 7">
    <name type="scientific">Mesorhabditis belari</name>
    <dbReference type="NCBI Taxonomy" id="2138241"/>
    <lineage>
        <taxon>Eukaryota</taxon>
        <taxon>Metazoa</taxon>
        <taxon>Ecdysozoa</taxon>
        <taxon>Nematoda</taxon>
        <taxon>Chromadorea</taxon>
        <taxon>Rhabditida</taxon>
        <taxon>Rhabditina</taxon>
        <taxon>Rhabditomorpha</taxon>
        <taxon>Rhabditoidea</taxon>
        <taxon>Rhabditidae</taxon>
        <taxon>Mesorhabditinae</taxon>
        <taxon>Mesorhabditis</taxon>
    </lineage>
</organism>
<dbReference type="Pfam" id="PF00675">
    <property type="entry name" value="Peptidase_M16"/>
    <property type="match status" value="1"/>
</dbReference>
<dbReference type="Proteomes" id="UP000887575">
    <property type="component" value="Unassembled WGS sequence"/>
</dbReference>
<sequence length="426" mass="44136">MLSRISVRGASSAAASATASAPTKQTHTTPSGLIVSSDERNGAVSHLVLAFRAGTRYELPSQKGLVHHIRNFVGRDTNNYLGVPLLWSTAGTGATIRAFATRDLYGVTLSVPRAEVNVALSVLGHVAAQPSFKPWELVENQETLIADLASRSAFDFLNDDVHRAAFRNGGLSNGLFAPKKLVGTYSQAELQGFAASRLVSGEAALFGINVAHDVLANYGENHAPLNSGKGQPTKASPFVGGESRRWSSGKLAHVLLVGEGATISDVKGLAAQNVLLATLAHNTLKYGGKSGNGILAKAVANEGAGISAYQAAYADSGIAGVYLTVDGAAAGSAVRSIAKALKNFTAGDIEGAKALATSRVAFGVENGADFVIDKAAYLLGAKGECIMIAISQTTKADIEAAAKKLSKKFALASYGDIDHVPYVDEL</sequence>
<dbReference type="GO" id="GO:0016020">
    <property type="term" value="C:membrane"/>
    <property type="evidence" value="ECO:0007669"/>
    <property type="project" value="UniProtKB-ARBA"/>
</dbReference>
<keyword evidence="6" id="KW-1185">Reference proteome</keyword>
<protein>
    <submittedName>
        <fullName evidence="7">Peptidase M16 N-terminal domain-containing protein</fullName>
    </submittedName>
</protein>
<feature type="domain" description="Peptidase M16 N-terminal" evidence="5">
    <location>
        <begin position="34"/>
        <end position="179"/>
    </location>
</feature>
<dbReference type="SUPFAM" id="SSF63411">
    <property type="entry name" value="LuxS/MPP-like metallohydrolase"/>
    <property type="match status" value="2"/>
</dbReference>
<accession>A0AAF3FFS7</accession>
<name>A0AAF3FFS7_9BILA</name>
<dbReference type="FunFam" id="3.30.830.10:FF:000021">
    <property type="entry name" value="Cytochrome b-c1 complex subunit 2"/>
    <property type="match status" value="1"/>
</dbReference>
<evidence type="ECO:0000256" key="2">
    <source>
        <dbReference type="ARBA" id="ARBA00022946"/>
    </source>
</evidence>
<feature type="region of interest" description="Disordered" evidence="4">
    <location>
        <begin position="16"/>
        <end position="36"/>
    </location>
</feature>
<evidence type="ECO:0000256" key="1">
    <source>
        <dbReference type="ARBA" id="ARBA00004173"/>
    </source>
</evidence>
<dbReference type="PANTHER" id="PTHR11851:SF226">
    <property type="entry name" value="CYTOCHROME B-C1 COMPLEX SUBUNIT 2, MITOCHONDRIAL"/>
    <property type="match status" value="1"/>
</dbReference>
<evidence type="ECO:0000313" key="7">
    <source>
        <dbReference type="WBParaSite" id="MBELARI_LOCUS5756"/>
    </source>
</evidence>
<dbReference type="PANTHER" id="PTHR11851">
    <property type="entry name" value="METALLOPROTEASE"/>
    <property type="match status" value="1"/>
</dbReference>
<keyword evidence="2" id="KW-0809">Transit peptide</keyword>
<dbReference type="GO" id="GO:0046872">
    <property type="term" value="F:metal ion binding"/>
    <property type="evidence" value="ECO:0007669"/>
    <property type="project" value="InterPro"/>
</dbReference>
<comment type="subcellular location">
    <subcellularLocation>
        <location evidence="1">Mitochondrion</location>
    </subcellularLocation>
</comment>
<dbReference type="AlphaFoldDB" id="A0AAF3FFS7"/>
<proteinExistence type="predicted"/>
<evidence type="ECO:0000313" key="6">
    <source>
        <dbReference type="Proteomes" id="UP000887575"/>
    </source>
</evidence>
<feature type="compositionally biased region" description="Polar residues" evidence="4">
    <location>
        <begin position="22"/>
        <end position="31"/>
    </location>
</feature>
<dbReference type="WBParaSite" id="MBELARI_LOCUS5756">
    <property type="protein sequence ID" value="MBELARI_LOCUS5756"/>
    <property type="gene ID" value="MBELARI_LOCUS5756"/>
</dbReference>
<dbReference type="InterPro" id="IPR011765">
    <property type="entry name" value="Pept_M16_N"/>
</dbReference>
<evidence type="ECO:0000259" key="5">
    <source>
        <dbReference type="Pfam" id="PF00675"/>
    </source>
</evidence>
<dbReference type="InterPro" id="IPR011249">
    <property type="entry name" value="Metalloenz_LuxS/M16"/>
</dbReference>
<evidence type="ECO:0000256" key="3">
    <source>
        <dbReference type="ARBA" id="ARBA00023128"/>
    </source>
</evidence>